<dbReference type="GO" id="GO:0000724">
    <property type="term" value="P:double-strand break repair via homologous recombination"/>
    <property type="evidence" value="ECO:0007669"/>
    <property type="project" value="TreeGrafter"/>
</dbReference>
<feature type="coiled-coil region" evidence="4">
    <location>
        <begin position="675"/>
        <end position="761"/>
    </location>
</feature>
<dbReference type="OrthoDB" id="10254973at2759"/>
<name>A0A2S7YG97_BEABA</name>
<evidence type="ECO:0000313" key="8">
    <source>
        <dbReference type="Proteomes" id="UP000237441"/>
    </source>
</evidence>
<keyword evidence="3 4" id="KW-0175">Coiled coil</keyword>
<reference evidence="7 8" key="1">
    <citation type="submission" date="2016-07" db="EMBL/GenBank/DDBJ databases">
        <title>Comparative genomics of the entomopathogenic fungus Beauveria bassiana.</title>
        <authorList>
            <person name="Valero Jimenez C.A."/>
            <person name="Zwaan B.J."/>
            <person name="Van Kan J.A."/>
            <person name="Takken W."/>
            <person name="Debets A.J."/>
            <person name="Schoustra S.E."/>
            <person name="Koenraadt C.J."/>
        </authorList>
    </citation>
    <scope>NUCLEOTIDE SEQUENCE [LARGE SCALE GENOMIC DNA]</scope>
    <source>
        <strain evidence="7 8">ARSEF 8028</strain>
    </source>
</reference>
<dbReference type="PANTHER" id="PTHR45916:SF1">
    <property type="entry name" value="STRUCTURAL MAINTENANCE OF CHROMOSOMES PROTEIN 5"/>
    <property type="match status" value="1"/>
</dbReference>
<protein>
    <recommendedName>
        <fullName evidence="2">Structural maintenance of chromosomes protein 5</fullName>
    </recommendedName>
</protein>
<evidence type="ECO:0000256" key="5">
    <source>
        <dbReference type="SAM" id="MobiDB-lite"/>
    </source>
</evidence>
<evidence type="ECO:0000259" key="6">
    <source>
        <dbReference type="Pfam" id="PF02463"/>
    </source>
</evidence>
<dbReference type="Proteomes" id="UP000237441">
    <property type="component" value="Unassembled WGS sequence"/>
</dbReference>
<dbReference type="EMBL" id="JRHA01000005">
    <property type="protein sequence ID" value="PQK15024.1"/>
    <property type="molecule type" value="Genomic_DNA"/>
</dbReference>
<feature type="domain" description="RecF/RecN/SMC N-terminal" evidence="6">
    <location>
        <begin position="67"/>
        <end position="1062"/>
    </location>
</feature>
<dbReference type="AlphaFoldDB" id="A0A2S7YG97"/>
<dbReference type="SUPFAM" id="SSF52540">
    <property type="entry name" value="P-loop containing nucleoside triphosphate hydrolases"/>
    <property type="match status" value="1"/>
</dbReference>
<dbReference type="PANTHER" id="PTHR45916">
    <property type="entry name" value="STRUCTURAL MAINTENANCE OF CHROMOSOMES PROTEIN 5"/>
    <property type="match status" value="1"/>
</dbReference>
<feature type="coiled-coil region" evidence="4">
    <location>
        <begin position="901"/>
        <end position="931"/>
    </location>
</feature>
<dbReference type="GO" id="GO:0030915">
    <property type="term" value="C:Smc5-Smc6 complex"/>
    <property type="evidence" value="ECO:0007669"/>
    <property type="project" value="TreeGrafter"/>
</dbReference>
<evidence type="ECO:0000256" key="3">
    <source>
        <dbReference type="ARBA" id="ARBA00023054"/>
    </source>
</evidence>
<dbReference type="Pfam" id="PF02463">
    <property type="entry name" value="SMC_N"/>
    <property type="match status" value="1"/>
</dbReference>
<dbReference type="InterPro" id="IPR003395">
    <property type="entry name" value="RecF/RecN/SMC_N"/>
</dbReference>
<dbReference type="InterPro" id="IPR027417">
    <property type="entry name" value="P-loop_NTPase"/>
</dbReference>
<comment type="caution">
    <text evidence="7">The sequence shown here is derived from an EMBL/GenBank/DDBJ whole genome shotgun (WGS) entry which is preliminary data.</text>
</comment>
<dbReference type="Gene3D" id="1.20.5.1000">
    <property type="entry name" value="arf6 gtpase in complex with a specific effector, jip4"/>
    <property type="match status" value="1"/>
</dbReference>
<feature type="compositionally biased region" description="Basic residues" evidence="5">
    <location>
        <begin position="1"/>
        <end position="11"/>
    </location>
</feature>
<accession>A0A2S7YG97</accession>
<gene>
    <name evidence="7" type="ORF">BB8028_0005g05410</name>
</gene>
<organism evidence="7 8">
    <name type="scientific">Beauveria bassiana</name>
    <name type="common">White muscardine disease fungus</name>
    <name type="synonym">Tritirachium shiotae</name>
    <dbReference type="NCBI Taxonomy" id="176275"/>
    <lineage>
        <taxon>Eukaryota</taxon>
        <taxon>Fungi</taxon>
        <taxon>Dikarya</taxon>
        <taxon>Ascomycota</taxon>
        <taxon>Pezizomycotina</taxon>
        <taxon>Sordariomycetes</taxon>
        <taxon>Hypocreomycetidae</taxon>
        <taxon>Hypocreales</taxon>
        <taxon>Cordycipitaceae</taxon>
        <taxon>Beauveria</taxon>
    </lineage>
</organism>
<dbReference type="GO" id="GO:0005634">
    <property type="term" value="C:nucleus"/>
    <property type="evidence" value="ECO:0007669"/>
    <property type="project" value="TreeGrafter"/>
</dbReference>
<evidence type="ECO:0000256" key="4">
    <source>
        <dbReference type="SAM" id="Coils"/>
    </source>
</evidence>
<evidence type="ECO:0000256" key="2">
    <source>
        <dbReference type="ARBA" id="ARBA00018687"/>
    </source>
</evidence>
<proteinExistence type="inferred from homology"/>
<feature type="coiled-coil region" evidence="4">
    <location>
        <begin position="253"/>
        <end position="319"/>
    </location>
</feature>
<comment type="similarity">
    <text evidence="1">Belongs to the SMC family. SMC5 subfamily.</text>
</comment>
<evidence type="ECO:0000256" key="1">
    <source>
        <dbReference type="ARBA" id="ARBA00010171"/>
    </source>
</evidence>
<dbReference type="GO" id="GO:0003697">
    <property type="term" value="F:single-stranded DNA binding"/>
    <property type="evidence" value="ECO:0007669"/>
    <property type="project" value="TreeGrafter"/>
</dbReference>
<feature type="coiled-coil region" evidence="4">
    <location>
        <begin position="815"/>
        <end position="845"/>
    </location>
</feature>
<sequence length="1110" mass="127625">MSSVRSRRRRRLESDNETDEDNANTPEPPKRPRRSTLLPQYEVNGGPSRTNGALQSVNMDDFQPGSIVRVAVQNFVTYEKAEFFPGPYLNMVIGPNGTGKSSLVCAICLGLGYSPKHLGRAGSIKEFVKHGREKATIEIELQRKPTDRHNYVVKVQIRRDQNTQKWWLNGKETTHKKIQDLIKSLKIQVDNLCQFLPQERVVEFAASTPVELLHETIRAAAPEEMLLWQSKLQEIFKEKKDLTENSQHDVAILENLKARQEGLQADVDRFREREEIQKRLEDLKIVKVLAKYQEARKRWQEAKERKKKAQQSLERLETESGPSLQAVNRKEAYLDKVTSALHANARALDRCHDISDSLEQQVKDAQVAMDVFDSKMTVERKQFDTRKKEVSAARARLTSLQADLNNRPGEFNASEWNRKIRAEEHNLRDLETMDREVGLELNNLKDQGRVPRERMRTLESSLKLFDTQQGQQLSMLKKAFPEVARGWEWIQEHMSGFEKEVFGPPMISCSIKDERFSSQVQSLLQMDDFLCFTAQTRNDFKKLTDQLYRVMSLSVVIRTNVHSLDTFQPPISRQDAVDLGLDGFAIDYLEGPDPVLAMLCSEKKLHQSGIALEEHDNAQYNRLANSGSISQWAAGRHLFTLRRRKEYGGKAMTAISKYINPGRFWTSQTVDTQEKTELTRQLGEAEAEFQALKARNADLVQQRAALSGKKEAINAKIDDLRNEKSALQREYQKWQSLPEKIEAEERRREESTQMMEVIRNRMYAAQYDLDKLVMAKYNAAMRHAASLEDMREAHREYVETKIRSIEAMSDVNGLKKHNSEIVKRLEAEKAKLEEVTQVAEQARAVGKQMSKMTQDLLLENADRRSYLQDLAEGKTERDVEIEIEAERAQLELIHTSNPDILQEFERRAQDIERLRRKVEGVNAKVAEMAAAQDSLMAKFEPKLDELIAQINSAFAYNFEQISCSGEVRVHKDEDFEQWALNIMVRFRESETLQQLTAHRQSGGERAVSTIFFLMALQSLAQSPFRVVDEINQGMDPRNERMMHERMVEIACREHTSQYFLITPKLLPGLRYDPKMRILCIASGEFMPRDGGKLDFNRCLAVMRGMAAAGA</sequence>
<evidence type="ECO:0000313" key="7">
    <source>
        <dbReference type="EMBL" id="PQK15024.1"/>
    </source>
</evidence>
<dbReference type="Gene3D" id="3.40.50.300">
    <property type="entry name" value="P-loop containing nucleotide triphosphate hydrolases"/>
    <property type="match status" value="2"/>
</dbReference>
<feature type="region of interest" description="Disordered" evidence="5">
    <location>
        <begin position="1"/>
        <end position="51"/>
    </location>
</feature>